<dbReference type="Proteomes" id="UP000320390">
    <property type="component" value="Chromosome"/>
</dbReference>
<accession>A0A518EWU5</accession>
<protein>
    <recommendedName>
        <fullName evidence="3">(Na+)-NQR maturation NqrM</fullName>
    </recommendedName>
</protein>
<evidence type="ECO:0000313" key="2">
    <source>
        <dbReference type="Proteomes" id="UP000320390"/>
    </source>
</evidence>
<organism evidence="1 2">
    <name type="scientific">Saltatorellus ferox</name>
    <dbReference type="NCBI Taxonomy" id="2528018"/>
    <lineage>
        <taxon>Bacteria</taxon>
        <taxon>Pseudomonadati</taxon>
        <taxon>Planctomycetota</taxon>
        <taxon>Planctomycetia</taxon>
        <taxon>Planctomycetia incertae sedis</taxon>
        <taxon>Saltatorellus</taxon>
    </lineage>
</organism>
<dbReference type="AlphaFoldDB" id="A0A518EWU5"/>
<evidence type="ECO:0008006" key="3">
    <source>
        <dbReference type="Google" id="ProtNLM"/>
    </source>
</evidence>
<name>A0A518EWU5_9BACT</name>
<gene>
    <name evidence="1" type="ORF">Poly30_41110</name>
</gene>
<sequence length="80" mass="8458">MDTFLLVFLFMGIGVAAMAVGLLRGKALSGSCGGVGPDGESLADCLCEMQNAPVCDARKELLALAKRKAERDRLRQKATT</sequence>
<reference evidence="1 2" key="1">
    <citation type="submission" date="2019-02" db="EMBL/GenBank/DDBJ databases">
        <title>Deep-cultivation of Planctomycetes and their phenomic and genomic characterization uncovers novel biology.</title>
        <authorList>
            <person name="Wiegand S."/>
            <person name="Jogler M."/>
            <person name="Boedeker C."/>
            <person name="Pinto D."/>
            <person name="Vollmers J."/>
            <person name="Rivas-Marin E."/>
            <person name="Kohn T."/>
            <person name="Peeters S.H."/>
            <person name="Heuer A."/>
            <person name="Rast P."/>
            <person name="Oberbeckmann S."/>
            <person name="Bunk B."/>
            <person name="Jeske O."/>
            <person name="Meyerdierks A."/>
            <person name="Storesund J.E."/>
            <person name="Kallscheuer N."/>
            <person name="Luecker S."/>
            <person name="Lage O.M."/>
            <person name="Pohl T."/>
            <person name="Merkel B.J."/>
            <person name="Hornburger P."/>
            <person name="Mueller R.-W."/>
            <person name="Bruemmer F."/>
            <person name="Labrenz M."/>
            <person name="Spormann A.M."/>
            <person name="Op den Camp H."/>
            <person name="Overmann J."/>
            <person name="Amann R."/>
            <person name="Jetten M.S.M."/>
            <person name="Mascher T."/>
            <person name="Medema M.H."/>
            <person name="Devos D.P."/>
            <person name="Kaster A.-K."/>
            <person name="Ovreas L."/>
            <person name="Rohde M."/>
            <person name="Galperin M.Y."/>
            <person name="Jogler C."/>
        </authorList>
    </citation>
    <scope>NUCLEOTIDE SEQUENCE [LARGE SCALE GENOMIC DNA]</scope>
    <source>
        <strain evidence="1 2">Poly30</strain>
    </source>
</reference>
<dbReference type="EMBL" id="CP036434">
    <property type="protein sequence ID" value="QDV08563.1"/>
    <property type="molecule type" value="Genomic_DNA"/>
</dbReference>
<evidence type="ECO:0000313" key="1">
    <source>
        <dbReference type="EMBL" id="QDV08563.1"/>
    </source>
</evidence>
<keyword evidence="2" id="KW-1185">Reference proteome</keyword>
<dbReference type="RefSeq" id="WP_145201453.1">
    <property type="nucleotide sequence ID" value="NZ_CP036434.1"/>
</dbReference>
<dbReference type="OrthoDB" id="5296227at2"/>
<proteinExistence type="predicted"/>